<dbReference type="EMBL" id="SRRZ01000092">
    <property type="protein sequence ID" value="NQE36641.1"/>
    <property type="molecule type" value="Genomic_DNA"/>
</dbReference>
<dbReference type="InterPro" id="IPR010149">
    <property type="entry name" value="CRISPR-assoc_prot_Csm2_III-A"/>
</dbReference>
<dbReference type="Proteomes" id="UP000702425">
    <property type="component" value="Unassembled WGS sequence"/>
</dbReference>
<evidence type="ECO:0000256" key="3">
    <source>
        <dbReference type="ARBA" id="ARBA00016118"/>
    </source>
</evidence>
<keyword evidence="5" id="KW-0051">Antiviral defense</keyword>
<dbReference type="Pfam" id="PF03750">
    <property type="entry name" value="Csm2_III-A"/>
    <property type="match status" value="1"/>
</dbReference>
<evidence type="ECO:0000313" key="9">
    <source>
        <dbReference type="Proteomes" id="UP000702425"/>
    </source>
</evidence>
<comment type="caution">
    <text evidence="8">The sequence shown here is derived from an EMBL/GenBank/DDBJ whole genome shotgun (WGS) entry which is preliminary data.</text>
</comment>
<dbReference type="NCBIfam" id="TIGR01870">
    <property type="entry name" value="cas_TM1810_Csm2"/>
    <property type="match status" value="1"/>
</dbReference>
<keyword evidence="4" id="KW-0694">RNA-binding</keyword>
<accession>A0ABX2D1W5</accession>
<evidence type="ECO:0000256" key="5">
    <source>
        <dbReference type="ARBA" id="ARBA00023118"/>
    </source>
</evidence>
<evidence type="ECO:0000256" key="4">
    <source>
        <dbReference type="ARBA" id="ARBA00022884"/>
    </source>
</evidence>
<feature type="region of interest" description="Disordered" evidence="7">
    <location>
        <begin position="1"/>
        <end position="23"/>
    </location>
</feature>
<comment type="function">
    <text evidence="1">This subunit may be involved in monitoring complementarity of crRNA and target RNA.</text>
</comment>
<name>A0ABX2D1W5_9CYAN</name>
<proteinExistence type="inferred from homology"/>
<evidence type="ECO:0000256" key="6">
    <source>
        <dbReference type="ARBA" id="ARBA00031723"/>
    </source>
</evidence>
<evidence type="ECO:0000313" key="8">
    <source>
        <dbReference type="EMBL" id="NQE36641.1"/>
    </source>
</evidence>
<evidence type="ECO:0000256" key="2">
    <source>
        <dbReference type="ARBA" id="ARBA00006896"/>
    </source>
</evidence>
<gene>
    <name evidence="8" type="ORF">E5S67_04406</name>
</gene>
<dbReference type="CDD" id="cd09647">
    <property type="entry name" value="Csm2_III-A"/>
    <property type="match status" value="1"/>
</dbReference>
<dbReference type="RefSeq" id="WP_246276917.1">
    <property type="nucleotide sequence ID" value="NZ_CAWPPK010000310.1"/>
</dbReference>
<sequence>MTNSPNRPIARQEQRSLQGQQTHLTADQQMIQTIRSLKDGQLRNYEIRQLVKEAELLGTYLKEQGLKTNQIRKFLDAVKRLKVKIAQDKEESFSVIEDELFLLKPKLAYAAIRQQDRGSNPVKPLSDVISEAIDKVKDSPDFYRLVQLIESIIAYHKAAGGKDN</sequence>
<evidence type="ECO:0000256" key="7">
    <source>
        <dbReference type="SAM" id="MobiDB-lite"/>
    </source>
</evidence>
<protein>
    <recommendedName>
        <fullName evidence="3">CRISPR system Cms protein Csm2</fullName>
    </recommendedName>
    <alternativeName>
        <fullName evidence="6">CRISPR type III A-associated protein Csm2</fullName>
    </alternativeName>
</protein>
<evidence type="ECO:0000256" key="1">
    <source>
        <dbReference type="ARBA" id="ARBA00003640"/>
    </source>
</evidence>
<keyword evidence="9" id="KW-1185">Reference proteome</keyword>
<organism evidence="8 9">
    <name type="scientific">Microcoleus asticus IPMA8</name>
    <dbReference type="NCBI Taxonomy" id="2563858"/>
    <lineage>
        <taxon>Bacteria</taxon>
        <taxon>Bacillati</taxon>
        <taxon>Cyanobacteriota</taxon>
        <taxon>Cyanophyceae</taxon>
        <taxon>Oscillatoriophycideae</taxon>
        <taxon>Oscillatoriales</taxon>
        <taxon>Microcoleaceae</taxon>
        <taxon>Microcoleus</taxon>
        <taxon>Microcoleus asticus</taxon>
    </lineage>
</organism>
<comment type="similarity">
    <text evidence="2">Belongs to the CRISPR-associated Csm2 family.</text>
</comment>
<reference evidence="8 9" key="1">
    <citation type="journal article" date="2020" name="Sci. Rep.">
        <title>A novel cyanobacterial geosmin producer, revising GeoA distribution and dispersion patterns in Bacteria.</title>
        <authorList>
            <person name="Churro C."/>
            <person name="Semedo-Aguiar A.P."/>
            <person name="Silva A.D."/>
            <person name="Pereira-Leal J.B."/>
            <person name="Leite R.B."/>
        </authorList>
    </citation>
    <scope>NUCLEOTIDE SEQUENCE [LARGE SCALE GENOMIC DNA]</scope>
    <source>
        <strain evidence="8 9">IPMA8</strain>
    </source>
</reference>